<evidence type="ECO:0000259" key="3">
    <source>
        <dbReference type="SMART" id="SM00903"/>
    </source>
</evidence>
<dbReference type="RefSeq" id="WP_110016951.1">
    <property type="nucleotide sequence ID" value="NZ_QGTJ01000001.1"/>
</dbReference>
<dbReference type="AlphaFoldDB" id="A0A317N131"/>
<dbReference type="Proteomes" id="UP000246569">
    <property type="component" value="Unassembled WGS sequence"/>
</dbReference>
<dbReference type="InterPro" id="IPR050268">
    <property type="entry name" value="NADH-dep_flavin_reductase"/>
</dbReference>
<comment type="caution">
    <text evidence="4">The sequence shown here is derived from an EMBL/GenBank/DDBJ whole genome shotgun (WGS) entry which is preliminary data.</text>
</comment>
<keyword evidence="2" id="KW-0560">Oxidoreductase</keyword>
<name>A0A317N131_9GAMM</name>
<dbReference type="Pfam" id="PF01613">
    <property type="entry name" value="Flavin_Reduct"/>
    <property type="match status" value="1"/>
</dbReference>
<dbReference type="SUPFAM" id="SSF50475">
    <property type="entry name" value="FMN-binding split barrel"/>
    <property type="match status" value="1"/>
</dbReference>
<organism evidence="4 5">
    <name type="scientific">Plasticicumulans acidivorans</name>
    <dbReference type="NCBI Taxonomy" id="886464"/>
    <lineage>
        <taxon>Bacteria</taxon>
        <taxon>Pseudomonadati</taxon>
        <taxon>Pseudomonadota</taxon>
        <taxon>Gammaproteobacteria</taxon>
        <taxon>Candidatus Competibacteraceae</taxon>
        <taxon>Plasticicumulans</taxon>
    </lineage>
</organism>
<dbReference type="EMBL" id="QGTJ01000001">
    <property type="protein sequence ID" value="PWV65973.1"/>
    <property type="molecule type" value="Genomic_DNA"/>
</dbReference>
<dbReference type="Gene3D" id="2.30.110.10">
    <property type="entry name" value="Electron Transport, Fmn-binding Protein, Chain A"/>
    <property type="match status" value="1"/>
</dbReference>
<dbReference type="GO" id="GO:0042602">
    <property type="term" value="F:riboflavin reductase (NADPH) activity"/>
    <property type="evidence" value="ECO:0007669"/>
    <property type="project" value="TreeGrafter"/>
</dbReference>
<evidence type="ECO:0000256" key="2">
    <source>
        <dbReference type="ARBA" id="ARBA00023002"/>
    </source>
</evidence>
<gene>
    <name evidence="4" type="ORF">C7443_101459</name>
</gene>
<dbReference type="PANTHER" id="PTHR30466:SF11">
    <property type="entry name" value="FLAVIN-DEPENDENT MONOOXYGENASE, REDUCTASE SUBUNIT HSAB"/>
    <property type="match status" value="1"/>
</dbReference>
<dbReference type="PANTHER" id="PTHR30466">
    <property type="entry name" value="FLAVIN REDUCTASE"/>
    <property type="match status" value="1"/>
</dbReference>
<evidence type="ECO:0000313" key="4">
    <source>
        <dbReference type="EMBL" id="PWV65973.1"/>
    </source>
</evidence>
<protein>
    <submittedName>
        <fullName evidence="4">Flavin reductase (DIM6/NTAB) family NADH-FMN oxidoreductase RutF</fullName>
    </submittedName>
</protein>
<proteinExistence type="inferred from homology"/>
<evidence type="ECO:0000256" key="1">
    <source>
        <dbReference type="ARBA" id="ARBA00008898"/>
    </source>
</evidence>
<dbReference type="OrthoDB" id="9792858at2"/>
<evidence type="ECO:0000313" key="5">
    <source>
        <dbReference type="Proteomes" id="UP000246569"/>
    </source>
</evidence>
<comment type="similarity">
    <text evidence="1">Belongs to the non-flavoprotein flavin reductase family.</text>
</comment>
<dbReference type="GO" id="GO:0010181">
    <property type="term" value="F:FMN binding"/>
    <property type="evidence" value="ECO:0007669"/>
    <property type="project" value="InterPro"/>
</dbReference>
<sequence length="165" mass="17531">MTAFDSLTLRRTLGQFATGVAIAATVDTAGRPVGLTINSFASLSLDPPLVLWSINRHTPSCAAFEANGHFTVNVLKLEQKALSNRFAASGDDKFAGVVWQPGLGGAPLIDGCLARLQCRLEQTVPGGDHLLLIGRVEALDREDGEPLLFFSGGYYELGRSAGGWD</sequence>
<dbReference type="InterPro" id="IPR012349">
    <property type="entry name" value="Split_barrel_FMN-bd"/>
</dbReference>
<keyword evidence="5" id="KW-1185">Reference proteome</keyword>
<reference evidence="4 5" key="1">
    <citation type="submission" date="2018-05" db="EMBL/GenBank/DDBJ databases">
        <title>Genomic Encyclopedia of Type Strains, Phase IV (KMG-IV): sequencing the most valuable type-strain genomes for metagenomic binning, comparative biology and taxonomic classification.</title>
        <authorList>
            <person name="Goeker M."/>
        </authorList>
    </citation>
    <scope>NUCLEOTIDE SEQUENCE [LARGE SCALE GENOMIC DNA]</scope>
    <source>
        <strain evidence="4 5">DSM 23606</strain>
    </source>
</reference>
<feature type="domain" description="Flavin reductase like" evidence="3">
    <location>
        <begin position="13"/>
        <end position="156"/>
    </location>
</feature>
<dbReference type="InterPro" id="IPR002563">
    <property type="entry name" value="Flavin_Rdtase-like_dom"/>
</dbReference>
<dbReference type="SMART" id="SM00903">
    <property type="entry name" value="Flavin_Reduct"/>
    <property type="match status" value="1"/>
</dbReference>
<accession>A0A317N131</accession>